<dbReference type="InterPro" id="IPR036612">
    <property type="entry name" value="KH_dom_type_1_sf"/>
</dbReference>
<evidence type="ECO:0000256" key="3">
    <source>
        <dbReference type="ARBA" id="ARBA00022517"/>
    </source>
</evidence>
<dbReference type="STRING" id="3750.A0A498KAJ1"/>
<keyword evidence="7" id="KW-0687">Ribonucleoprotein</keyword>
<dbReference type="PANTHER" id="PTHR12581:SF0">
    <property type="entry name" value="KRR1 SMALL SUBUNIT PROCESSOME COMPONENT HOMOLOG"/>
    <property type="match status" value="1"/>
</dbReference>
<comment type="similarity">
    <text evidence="2">Belongs to the KRR1 family.</text>
</comment>
<dbReference type="Gene3D" id="3.30.1370.10">
    <property type="entry name" value="K Homology domain, type 1"/>
    <property type="match status" value="2"/>
</dbReference>
<evidence type="ECO:0000256" key="4">
    <source>
        <dbReference type="ARBA" id="ARBA00022552"/>
    </source>
</evidence>
<dbReference type="PANTHER" id="PTHR12581">
    <property type="entry name" value="HIV-1 REV BINDING PROTEIN 2, 3"/>
    <property type="match status" value="1"/>
</dbReference>
<dbReference type="InterPro" id="IPR024166">
    <property type="entry name" value="rRNA_assembly_KRR1"/>
</dbReference>
<comment type="subcellular location">
    <subcellularLocation>
        <location evidence="1">Nucleus</location>
        <location evidence="1">Nucleolus</location>
    </subcellularLocation>
</comment>
<accession>A0A498KAJ1</accession>
<dbReference type="Pfam" id="PF17903">
    <property type="entry name" value="KH_KRR1_1st"/>
    <property type="match status" value="1"/>
</dbReference>
<dbReference type="GO" id="GO:0003723">
    <property type="term" value="F:RNA binding"/>
    <property type="evidence" value="ECO:0007669"/>
    <property type="project" value="UniProtKB-KW"/>
</dbReference>
<proteinExistence type="inferred from homology"/>
<dbReference type="GO" id="GO:0006364">
    <property type="term" value="P:rRNA processing"/>
    <property type="evidence" value="ECO:0007669"/>
    <property type="project" value="UniProtKB-KW"/>
</dbReference>
<feature type="domain" description="KRR1 small subunit processome component second KH" evidence="10">
    <location>
        <begin position="93"/>
        <end position="169"/>
    </location>
</feature>
<evidence type="ECO:0000256" key="6">
    <source>
        <dbReference type="ARBA" id="ARBA00023242"/>
    </source>
</evidence>
<keyword evidence="6" id="KW-0539">Nucleus</keyword>
<keyword evidence="12" id="KW-1185">Reference proteome</keyword>
<evidence type="ECO:0000256" key="1">
    <source>
        <dbReference type="ARBA" id="ARBA00004604"/>
    </source>
</evidence>
<evidence type="ECO:0000256" key="7">
    <source>
        <dbReference type="ARBA" id="ARBA00023274"/>
    </source>
</evidence>
<keyword evidence="3" id="KW-0690">Ribosome biogenesis</keyword>
<evidence type="ECO:0000259" key="9">
    <source>
        <dbReference type="Pfam" id="PF17903"/>
    </source>
</evidence>
<dbReference type="GO" id="GO:0032040">
    <property type="term" value="C:small-subunit processome"/>
    <property type="evidence" value="ECO:0007669"/>
    <property type="project" value="TreeGrafter"/>
</dbReference>
<evidence type="ECO:0000313" key="12">
    <source>
        <dbReference type="Proteomes" id="UP000290289"/>
    </source>
</evidence>
<evidence type="ECO:0000313" key="11">
    <source>
        <dbReference type="EMBL" id="RXI02472.1"/>
    </source>
</evidence>
<protein>
    <recommendedName>
        <fullName evidence="8">KRR-R motif-containing protein 1</fullName>
    </recommendedName>
</protein>
<evidence type="ECO:0000256" key="8">
    <source>
        <dbReference type="ARBA" id="ARBA00032993"/>
    </source>
</evidence>
<keyword evidence="5" id="KW-0694">RNA-binding</keyword>
<name>A0A498KAJ1_MALDO</name>
<dbReference type="InterPro" id="IPR041174">
    <property type="entry name" value="KRR1-like_KH1"/>
</dbReference>
<dbReference type="EMBL" id="RDQH01000330">
    <property type="protein sequence ID" value="RXI02472.1"/>
    <property type="molecule type" value="Genomic_DNA"/>
</dbReference>
<evidence type="ECO:0000259" key="10">
    <source>
        <dbReference type="Pfam" id="PF21800"/>
    </source>
</evidence>
<dbReference type="InterPro" id="IPR048548">
    <property type="entry name" value="KRR1-like_KH2"/>
</dbReference>
<gene>
    <name evidence="11" type="ORF">DVH24_030401</name>
</gene>
<feature type="domain" description="KRR1 small subunit processome component first KH" evidence="9">
    <location>
        <begin position="42"/>
        <end position="71"/>
    </location>
</feature>
<reference evidence="11 12" key="1">
    <citation type="submission" date="2018-10" db="EMBL/GenBank/DDBJ databases">
        <title>A high-quality apple genome assembly.</title>
        <authorList>
            <person name="Hu J."/>
        </authorList>
    </citation>
    <scope>NUCLEOTIDE SEQUENCE [LARGE SCALE GENOMIC DNA]</scope>
    <source>
        <strain evidence="12">cv. HFTH1</strain>
        <tissue evidence="11">Young leaf</tissue>
    </source>
</reference>
<organism evidence="11 12">
    <name type="scientific">Malus domestica</name>
    <name type="common">Apple</name>
    <name type="synonym">Pyrus malus</name>
    <dbReference type="NCBI Taxonomy" id="3750"/>
    <lineage>
        <taxon>Eukaryota</taxon>
        <taxon>Viridiplantae</taxon>
        <taxon>Streptophyta</taxon>
        <taxon>Embryophyta</taxon>
        <taxon>Tracheophyta</taxon>
        <taxon>Spermatophyta</taxon>
        <taxon>Magnoliopsida</taxon>
        <taxon>eudicotyledons</taxon>
        <taxon>Gunneridae</taxon>
        <taxon>Pentapetalae</taxon>
        <taxon>rosids</taxon>
        <taxon>fabids</taxon>
        <taxon>Rosales</taxon>
        <taxon>Rosaceae</taxon>
        <taxon>Amygdaloideae</taxon>
        <taxon>Maleae</taxon>
        <taxon>Malus</taxon>
    </lineage>
</organism>
<comment type="caution">
    <text evidence="11">The sequence shown here is derived from an EMBL/GenBank/DDBJ whole genome shotgun (WGS) entry which is preliminary data.</text>
</comment>
<evidence type="ECO:0000256" key="2">
    <source>
        <dbReference type="ARBA" id="ARBA00009344"/>
    </source>
</evidence>
<evidence type="ECO:0000256" key="5">
    <source>
        <dbReference type="ARBA" id="ARBA00022884"/>
    </source>
</evidence>
<dbReference type="AlphaFoldDB" id="A0A498KAJ1"/>
<sequence>MTQQYSRPSERPPNGHRQVLSPFRRHRSQARGYMIIVVIMNTDPYIIIRARNLLHLLSIGVPASQALEVLNGKICDVIDVGFKRNGLCSKFGIKKDQYVERRHLLRGSLQAMADLTATQIFLLGEVVAAIGGSSLGLNIFRKIVEDCIVHKVPPAYHIKNFKMRKQVMKDLEAMRL</sequence>
<dbReference type="Proteomes" id="UP000290289">
    <property type="component" value="Chromosome 4"/>
</dbReference>
<dbReference type="Pfam" id="PF21800">
    <property type="entry name" value="KH_KRR1_2nd"/>
    <property type="match status" value="1"/>
</dbReference>
<keyword evidence="4" id="KW-0698">rRNA processing</keyword>